<evidence type="ECO:0000313" key="4">
    <source>
        <dbReference type="Proteomes" id="UP001595851"/>
    </source>
</evidence>
<dbReference type="InterPro" id="IPR036457">
    <property type="entry name" value="PPM-type-like_dom_sf"/>
</dbReference>
<feature type="domain" description="PPM-type phosphatase" evidence="2">
    <location>
        <begin position="174"/>
        <end position="390"/>
    </location>
</feature>
<dbReference type="Gene3D" id="3.60.40.10">
    <property type="entry name" value="PPM-type phosphatase domain"/>
    <property type="match status" value="1"/>
</dbReference>
<dbReference type="SUPFAM" id="SSF81606">
    <property type="entry name" value="PP2C-like"/>
    <property type="match status" value="1"/>
</dbReference>
<proteinExistence type="predicted"/>
<accession>A0ABV8GQZ0</accession>
<sequence>MQSDGELMLGGLLGACHMASMEDLPAIVAEHGGLAGFSDAVIYVTDLQQMSLVPLPGQRAGSGEPLEPFKIDTTLAGLAFRGAELVQSRGEGEGEQWWVPLLNGTERVGVLGLTATVGGELAEWRAKQLAALIAALVVGKGPTSDSYARAVRARSVSLSAEVVQNLLPPSTYADADVVVSAMLEPAYEVGGDAYDYALDEGALHLAIFDSMGHDTSSALTTSVAVAAFRQSRRERQDLPTTGQDIDAAIAEQFTGRFATGVLADLDLRTGWLSWVNRGHHPPLVLRDGRLVATLTSEPDPPMGFRLSPSTGLLRYQLEPGDRLVFFTDGIIEAQSPDRELFGLERFIDFIIRHEANGLTAPETLRRLIQAILQHQRARLQDDATVLMLEWHSGEERRLTP</sequence>
<dbReference type="PANTHER" id="PTHR43156:SF2">
    <property type="entry name" value="STAGE II SPORULATION PROTEIN E"/>
    <property type="match status" value="1"/>
</dbReference>
<dbReference type="Pfam" id="PF07228">
    <property type="entry name" value="SpoIIE"/>
    <property type="match status" value="1"/>
</dbReference>
<dbReference type="InterPro" id="IPR001932">
    <property type="entry name" value="PPM-type_phosphatase-like_dom"/>
</dbReference>
<dbReference type="PANTHER" id="PTHR43156">
    <property type="entry name" value="STAGE II SPORULATION PROTEIN E-RELATED"/>
    <property type="match status" value="1"/>
</dbReference>
<dbReference type="EMBL" id="JBHSBI010000043">
    <property type="protein sequence ID" value="MFC4015370.1"/>
    <property type="molecule type" value="Genomic_DNA"/>
</dbReference>
<name>A0ABV8GQZ0_9ACTN</name>
<dbReference type="SMART" id="SM00331">
    <property type="entry name" value="PP2C_SIG"/>
    <property type="match status" value="1"/>
</dbReference>
<dbReference type="RefSeq" id="WP_379535187.1">
    <property type="nucleotide sequence ID" value="NZ_JBHSBI010000043.1"/>
</dbReference>
<evidence type="ECO:0000259" key="2">
    <source>
        <dbReference type="SMART" id="SM00331"/>
    </source>
</evidence>
<organism evidence="3 4">
    <name type="scientific">Nonomuraea purpurea</name>
    <dbReference type="NCBI Taxonomy" id="1849276"/>
    <lineage>
        <taxon>Bacteria</taxon>
        <taxon>Bacillati</taxon>
        <taxon>Actinomycetota</taxon>
        <taxon>Actinomycetes</taxon>
        <taxon>Streptosporangiales</taxon>
        <taxon>Streptosporangiaceae</taxon>
        <taxon>Nonomuraea</taxon>
    </lineage>
</organism>
<evidence type="ECO:0000256" key="1">
    <source>
        <dbReference type="ARBA" id="ARBA00022801"/>
    </source>
</evidence>
<dbReference type="GO" id="GO:0004722">
    <property type="term" value="F:protein serine/threonine phosphatase activity"/>
    <property type="evidence" value="ECO:0007669"/>
    <property type="project" value="UniProtKB-EC"/>
</dbReference>
<dbReference type="InterPro" id="IPR052016">
    <property type="entry name" value="Bact_Sigma-Reg"/>
</dbReference>
<comment type="caution">
    <text evidence="3">The sequence shown here is derived from an EMBL/GenBank/DDBJ whole genome shotgun (WGS) entry which is preliminary data.</text>
</comment>
<gene>
    <name evidence="3" type="ORF">ACFOY2_49725</name>
</gene>
<protein>
    <submittedName>
        <fullName evidence="3">PP2C family protein-serine/threonine phosphatase</fullName>
        <ecNumber evidence="3">3.1.3.16</ecNumber>
    </submittedName>
</protein>
<keyword evidence="1 3" id="KW-0378">Hydrolase</keyword>
<dbReference type="Proteomes" id="UP001595851">
    <property type="component" value="Unassembled WGS sequence"/>
</dbReference>
<keyword evidence="4" id="KW-1185">Reference proteome</keyword>
<dbReference type="EC" id="3.1.3.16" evidence="3"/>
<evidence type="ECO:0000313" key="3">
    <source>
        <dbReference type="EMBL" id="MFC4015370.1"/>
    </source>
</evidence>
<reference evidence="4" key="1">
    <citation type="journal article" date="2019" name="Int. J. Syst. Evol. Microbiol.">
        <title>The Global Catalogue of Microorganisms (GCM) 10K type strain sequencing project: providing services to taxonomists for standard genome sequencing and annotation.</title>
        <authorList>
            <consortium name="The Broad Institute Genomics Platform"/>
            <consortium name="The Broad Institute Genome Sequencing Center for Infectious Disease"/>
            <person name="Wu L."/>
            <person name="Ma J."/>
        </authorList>
    </citation>
    <scope>NUCLEOTIDE SEQUENCE [LARGE SCALE GENOMIC DNA]</scope>
    <source>
        <strain evidence="4">TBRC 1276</strain>
    </source>
</reference>